<proteinExistence type="predicted"/>
<dbReference type="Proteomes" id="UP000254589">
    <property type="component" value="Unassembled WGS sequence"/>
</dbReference>
<comment type="caution">
    <text evidence="3">The sequence shown here is derived from an EMBL/GenBank/DDBJ whole genome shotgun (WGS) entry which is preliminary data.</text>
</comment>
<sequence>MEDSNDSGAIPHGVGTAGGAGKRGGKGRPPTLPPSFPREGYVVWFYAHGRYLGYVWDEEEEKIRRAHVPDPSHAIYFPTFAAATVATEFLFSPYYILYSPKRGGKPRLVR</sequence>
<accession>A0AAJ5D1K0</accession>
<keyword evidence="2" id="KW-0472">Membrane</keyword>
<name>A0AAJ5D1K0_PANPU</name>
<dbReference type="AlphaFoldDB" id="A0AAJ5D1K0"/>
<protein>
    <submittedName>
        <fullName evidence="3">Uncharacterized protein</fullName>
    </submittedName>
</protein>
<evidence type="ECO:0000256" key="1">
    <source>
        <dbReference type="SAM" id="MobiDB-lite"/>
    </source>
</evidence>
<evidence type="ECO:0000313" key="3">
    <source>
        <dbReference type="EMBL" id="SUA91774.1"/>
    </source>
</evidence>
<feature type="region of interest" description="Disordered" evidence="1">
    <location>
        <begin position="1"/>
        <end position="38"/>
    </location>
</feature>
<feature type="transmembrane region" description="Helical" evidence="2">
    <location>
        <begin position="75"/>
        <end position="97"/>
    </location>
</feature>
<reference evidence="3 4" key="1">
    <citation type="submission" date="2018-06" db="EMBL/GenBank/DDBJ databases">
        <authorList>
            <consortium name="Pathogen Informatics"/>
            <person name="Doyle S."/>
        </authorList>
    </citation>
    <scope>NUCLEOTIDE SEQUENCE [LARGE SCALE GENOMIC DNA]</scope>
    <source>
        <strain evidence="3 4">NCTC13159</strain>
    </source>
</reference>
<gene>
    <name evidence="3" type="ORF">NCTC13159_03286</name>
</gene>
<keyword evidence="2" id="KW-0812">Transmembrane</keyword>
<keyword evidence="2" id="KW-1133">Transmembrane helix</keyword>
<organism evidence="3 4">
    <name type="scientific">Pandoraea pulmonicola</name>
    <dbReference type="NCBI Taxonomy" id="93221"/>
    <lineage>
        <taxon>Bacteria</taxon>
        <taxon>Pseudomonadati</taxon>
        <taxon>Pseudomonadota</taxon>
        <taxon>Betaproteobacteria</taxon>
        <taxon>Burkholderiales</taxon>
        <taxon>Burkholderiaceae</taxon>
        <taxon>Pandoraea</taxon>
    </lineage>
</organism>
<evidence type="ECO:0000313" key="4">
    <source>
        <dbReference type="Proteomes" id="UP000254589"/>
    </source>
</evidence>
<evidence type="ECO:0000256" key="2">
    <source>
        <dbReference type="SAM" id="Phobius"/>
    </source>
</evidence>
<dbReference type="EMBL" id="UGSJ01000001">
    <property type="protein sequence ID" value="SUA91774.1"/>
    <property type="molecule type" value="Genomic_DNA"/>
</dbReference>